<protein>
    <recommendedName>
        <fullName evidence="2">Endonuclease/exonuclease/phosphatase domain-containing protein</fullName>
    </recommendedName>
</protein>
<comment type="caution">
    <text evidence="3">The sequence shown here is derived from an EMBL/GenBank/DDBJ whole genome shotgun (WGS) entry which is preliminary data.</text>
</comment>
<gene>
    <name evidence="3" type="ORF">GWK47_032886</name>
</gene>
<dbReference type="Pfam" id="PF03372">
    <property type="entry name" value="Exo_endo_phos"/>
    <property type="match status" value="1"/>
</dbReference>
<dbReference type="GO" id="GO:0003824">
    <property type="term" value="F:catalytic activity"/>
    <property type="evidence" value="ECO:0007669"/>
    <property type="project" value="InterPro"/>
</dbReference>
<dbReference type="EMBL" id="JACEEZ010002411">
    <property type="protein sequence ID" value="KAG0728250.1"/>
    <property type="molecule type" value="Genomic_DNA"/>
</dbReference>
<accession>A0A8J5D482</accession>
<sequence length="613" mass="66646">MNSRGALNAGVFAKFHVIALPRRSVHGELLPMLPVPAHTTPLPRLLRLLLPPLRRKPHLRLRQTPHSGSALGVNVWHGCAKRSRAATSQRAASPPPPPPATSSSSPCPTDSAAVIVLPQTVTTLESRCTTLTARFDAIDARIDSLVSHTLATLVESHQVVIASVTTLTEKLNVVVSRLERLGGLVPPKIPSPRASAGSAPALAPSSSVTRNTNVRAYVFRHHPQVIFIQEAFPGGALPEDTSPSLSGYISYVHQARNGLIANINSSMPHRVLRCSTHAALTFQLFEITLGDGKLRLCNVYSAPGVIHLPALPIDTDRGMIYMGDFNARQPALGDASPTPNCSGLPLLNYIRHYRLTHWDTGGATHARGGTLDHNLISGLVASRVSCQSIPSPFSDHVALSLQYSLPTRPTLPHHRTRIAIPPKYFPTGKDGGGCWSRFSEATHTGSSASVPSGERRLIALQKCAYTESWQRYTDSINHQTSVGTMWHLINRTIKKKPTCALHHSPHEYAQDLITVWSAQSQACNLPAHIQDALSSQSNVRTLRLMAALLNPDEDDDVPLTEDDLRRALAGSTTTAHGYDGLTYQVLRLLQKIPSNPLLHLFNLCFRRVHVPPA</sequence>
<dbReference type="InterPro" id="IPR005135">
    <property type="entry name" value="Endo/exonuclease/phosphatase"/>
</dbReference>
<feature type="region of interest" description="Disordered" evidence="1">
    <location>
        <begin position="84"/>
        <end position="108"/>
    </location>
</feature>
<evidence type="ECO:0000259" key="2">
    <source>
        <dbReference type="Pfam" id="PF03372"/>
    </source>
</evidence>
<reference evidence="3" key="1">
    <citation type="submission" date="2020-07" db="EMBL/GenBank/DDBJ databases">
        <title>The High-quality genome of the commercially important snow crab, Chionoecetes opilio.</title>
        <authorList>
            <person name="Jeong J.-H."/>
            <person name="Ryu S."/>
        </authorList>
    </citation>
    <scope>NUCLEOTIDE SEQUENCE</scope>
    <source>
        <strain evidence="3">MADBK_172401_WGS</strain>
        <tissue evidence="3">Digestive gland</tissue>
    </source>
</reference>
<dbReference type="SUPFAM" id="SSF56219">
    <property type="entry name" value="DNase I-like"/>
    <property type="match status" value="1"/>
</dbReference>
<evidence type="ECO:0000256" key="1">
    <source>
        <dbReference type="SAM" id="MobiDB-lite"/>
    </source>
</evidence>
<dbReference type="AlphaFoldDB" id="A0A8J5D482"/>
<dbReference type="InterPro" id="IPR036691">
    <property type="entry name" value="Endo/exonu/phosph_ase_sf"/>
</dbReference>
<dbReference type="OrthoDB" id="10642575at2759"/>
<dbReference type="Gene3D" id="3.60.10.10">
    <property type="entry name" value="Endonuclease/exonuclease/phosphatase"/>
    <property type="match status" value="1"/>
</dbReference>
<name>A0A8J5D482_CHIOP</name>
<evidence type="ECO:0000313" key="3">
    <source>
        <dbReference type="EMBL" id="KAG0728250.1"/>
    </source>
</evidence>
<proteinExistence type="predicted"/>
<feature type="domain" description="Endonuclease/exonuclease/phosphatase" evidence="2">
    <location>
        <begin position="206"/>
        <end position="396"/>
    </location>
</feature>
<evidence type="ECO:0000313" key="4">
    <source>
        <dbReference type="Proteomes" id="UP000770661"/>
    </source>
</evidence>
<keyword evidence="4" id="KW-1185">Reference proteome</keyword>
<organism evidence="3 4">
    <name type="scientific">Chionoecetes opilio</name>
    <name type="common">Atlantic snow crab</name>
    <name type="synonym">Cancer opilio</name>
    <dbReference type="NCBI Taxonomy" id="41210"/>
    <lineage>
        <taxon>Eukaryota</taxon>
        <taxon>Metazoa</taxon>
        <taxon>Ecdysozoa</taxon>
        <taxon>Arthropoda</taxon>
        <taxon>Crustacea</taxon>
        <taxon>Multicrustacea</taxon>
        <taxon>Malacostraca</taxon>
        <taxon>Eumalacostraca</taxon>
        <taxon>Eucarida</taxon>
        <taxon>Decapoda</taxon>
        <taxon>Pleocyemata</taxon>
        <taxon>Brachyura</taxon>
        <taxon>Eubrachyura</taxon>
        <taxon>Majoidea</taxon>
        <taxon>Majidae</taxon>
        <taxon>Chionoecetes</taxon>
    </lineage>
</organism>
<dbReference type="Proteomes" id="UP000770661">
    <property type="component" value="Unassembled WGS sequence"/>
</dbReference>